<evidence type="ECO:0000256" key="1">
    <source>
        <dbReference type="ARBA" id="ARBA00004123"/>
    </source>
</evidence>
<dbReference type="Proteomes" id="UP001175261">
    <property type="component" value="Unassembled WGS sequence"/>
</dbReference>
<evidence type="ECO:0000259" key="9">
    <source>
        <dbReference type="PROSITE" id="PS50157"/>
    </source>
</evidence>
<evidence type="ECO:0000256" key="6">
    <source>
        <dbReference type="ARBA" id="ARBA00023242"/>
    </source>
</evidence>
<organism evidence="10 11">
    <name type="scientific">Sarocladium strictum</name>
    <name type="common">Black bundle disease fungus</name>
    <name type="synonym">Acremonium strictum</name>
    <dbReference type="NCBI Taxonomy" id="5046"/>
    <lineage>
        <taxon>Eukaryota</taxon>
        <taxon>Fungi</taxon>
        <taxon>Dikarya</taxon>
        <taxon>Ascomycota</taxon>
        <taxon>Pezizomycotina</taxon>
        <taxon>Sordariomycetes</taxon>
        <taxon>Hypocreomycetidae</taxon>
        <taxon>Hypocreales</taxon>
        <taxon>Sarocladiaceae</taxon>
        <taxon>Sarocladium</taxon>
    </lineage>
</organism>
<dbReference type="GO" id="GO:0005634">
    <property type="term" value="C:nucleus"/>
    <property type="evidence" value="ECO:0007669"/>
    <property type="project" value="UniProtKB-SubCell"/>
</dbReference>
<dbReference type="GO" id="GO:0006351">
    <property type="term" value="P:DNA-templated transcription"/>
    <property type="evidence" value="ECO:0007669"/>
    <property type="project" value="InterPro"/>
</dbReference>
<evidence type="ECO:0000256" key="5">
    <source>
        <dbReference type="ARBA" id="ARBA00022833"/>
    </source>
</evidence>
<dbReference type="InterPro" id="IPR007219">
    <property type="entry name" value="XnlR_reg_dom"/>
</dbReference>
<feature type="compositionally biased region" description="Basic and acidic residues" evidence="8">
    <location>
        <begin position="25"/>
        <end position="35"/>
    </location>
</feature>
<dbReference type="PANTHER" id="PTHR40626">
    <property type="entry name" value="MIP31509P"/>
    <property type="match status" value="1"/>
</dbReference>
<feature type="domain" description="C2H2-type" evidence="9">
    <location>
        <begin position="155"/>
        <end position="182"/>
    </location>
</feature>
<evidence type="ECO:0000256" key="7">
    <source>
        <dbReference type="PROSITE-ProRule" id="PRU00042"/>
    </source>
</evidence>
<feature type="region of interest" description="Disordered" evidence="8">
    <location>
        <begin position="201"/>
        <end position="349"/>
    </location>
</feature>
<keyword evidence="2" id="KW-0479">Metal-binding</keyword>
<dbReference type="PROSITE" id="PS00028">
    <property type="entry name" value="ZINC_FINGER_C2H2_1"/>
    <property type="match status" value="2"/>
</dbReference>
<proteinExistence type="predicted"/>
<dbReference type="PANTHER" id="PTHR40626:SF30">
    <property type="entry name" value="FINGER DOMAIN PROTEIN, PUTATIVE (AFU_ORTHOLOGUE AFUA_4G13600)-RELATED"/>
    <property type="match status" value="1"/>
</dbReference>
<dbReference type="InterPro" id="IPR013087">
    <property type="entry name" value="Znf_C2H2_type"/>
</dbReference>
<feature type="region of interest" description="Disordered" evidence="8">
    <location>
        <begin position="1"/>
        <end position="135"/>
    </location>
</feature>
<evidence type="ECO:0000256" key="4">
    <source>
        <dbReference type="ARBA" id="ARBA00022771"/>
    </source>
</evidence>
<keyword evidence="3" id="KW-0677">Repeat</keyword>
<dbReference type="GO" id="GO:0000978">
    <property type="term" value="F:RNA polymerase II cis-regulatory region sequence-specific DNA binding"/>
    <property type="evidence" value="ECO:0007669"/>
    <property type="project" value="InterPro"/>
</dbReference>
<name>A0AA39GNH9_SARSR</name>
<reference evidence="10" key="1">
    <citation type="submission" date="2022-10" db="EMBL/GenBank/DDBJ databases">
        <title>Determination and structural analysis of whole genome sequence of Sarocladium strictum F4-1.</title>
        <authorList>
            <person name="Hu L."/>
            <person name="Jiang Y."/>
        </authorList>
    </citation>
    <scope>NUCLEOTIDE SEQUENCE</scope>
    <source>
        <strain evidence="10">F4-1</strain>
    </source>
</reference>
<keyword evidence="11" id="KW-1185">Reference proteome</keyword>
<dbReference type="AlphaFoldDB" id="A0AA39GNH9"/>
<evidence type="ECO:0000256" key="2">
    <source>
        <dbReference type="ARBA" id="ARBA00022723"/>
    </source>
</evidence>
<keyword evidence="5" id="KW-0862">Zinc</keyword>
<dbReference type="Pfam" id="PF04082">
    <property type="entry name" value="Fungal_trans"/>
    <property type="match status" value="1"/>
</dbReference>
<dbReference type="GO" id="GO:0000981">
    <property type="term" value="F:DNA-binding transcription factor activity, RNA polymerase II-specific"/>
    <property type="evidence" value="ECO:0007669"/>
    <property type="project" value="InterPro"/>
</dbReference>
<dbReference type="GO" id="GO:0008270">
    <property type="term" value="F:zinc ion binding"/>
    <property type="evidence" value="ECO:0007669"/>
    <property type="project" value="UniProtKB-KW"/>
</dbReference>
<keyword evidence="6" id="KW-0539">Nucleus</keyword>
<dbReference type="EMBL" id="JAPDFR010000002">
    <property type="protein sequence ID" value="KAK0389694.1"/>
    <property type="molecule type" value="Genomic_DNA"/>
</dbReference>
<protein>
    <recommendedName>
        <fullName evidence="9">C2H2-type domain-containing protein</fullName>
    </recommendedName>
</protein>
<dbReference type="SUPFAM" id="SSF57667">
    <property type="entry name" value="beta-beta-alpha zinc fingers"/>
    <property type="match status" value="1"/>
</dbReference>
<evidence type="ECO:0000256" key="8">
    <source>
        <dbReference type="SAM" id="MobiDB-lite"/>
    </source>
</evidence>
<feature type="compositionally biased region" description="Polar residues" evidence="8">
    <location>
        <begin position="244"/>
        <end position="254"/>
    </location>
</feature>
<gene>
    <name evidence="10" type="ORF">NLU13_3267</name>
</gene>
<feature type="domain" description="C2H2-type" evidence="9">
    <location>
        <begin position="182"/>
        <end position="211"/>
    </location>
</feature>
<keyword evidence="4 7" id="KW-0863">Zinc-finger</keyword>
<dbReference type="InterPro" id="IPR051059">
    <property type="entry name" value="VerF-like"/>
</dbReference>
<evidence type="ECO:0000313" key="11">
    <source>
        <dbReference type="Proteomes" id="UP001175261"/>
    </source>
</evidence>
<sequence>MASLKKIMNVDDDHVDIPPRLTLKRALEPDPRPPHGPESSFPSRSAFLPNISTTPLATTRNPIALPYPTPSARVGSSPTSGPLGIGSDLSFRRRRNASADSMDSYHGHTYLPDRSSAHSSTMRPGLTTGAPGEAPVKLTPITRRVSKAKKGIPVHECDICQKNFTRAEHLRRHQLSHNPPDLACPVPGCDRVFHREDLLKRHQQRHEQEQQIVTQPPSIRLPPSDPSTAYNPHIYTNMAPLGTSYGTSGANTRPGSGPSAADSSWPARSLTPGGSGLPSQAPNQYSLSSTYGGQPSGPPLMPGYDQPRTIMGSMPSLHTPGASSSSIRWPDTSAPPSSSSSAYSASSDASRMAHFPSRTLAEEWESPISLSNTGTSDAGAFHTTMPFSYDNTLAASMGLPLSGYTDEISLYGSRGFGNSTVRSISPSHMAVAQSSGTLVTAPTPLSTDRLIEPACQGWRQGFKMTDVTTADGLSSPTLTHATRQAIPTYINVFWEKVAPLYPIVHRTSLEVAVTIPEHRELLACAMAAVATQYLDSPDARANGSQLYDYAWSMAKPFTKSNSWPTPIAQTILLCEYYARYRGRKKGAHTASTDFARLYQMMYDPNNTFAPLPSEGCVEQRWRVWIDMEARRRILAACFLLDIHSMRYLEQPPTMIRNMDYASQTTLTIPFSTTTRKQWDATKARDWGLLSKDSRPTLTLAHISLKDMTRQNVASVSRFDQAVILAGLSLRLPRRRSLTKIDLLDSPQHTDPSVDRIANLFPEFGSANTYLALQHTPLHSLLSVSGESWVFNNKVSSESCFQDHRQQLQDWRRSGSAAVAVTFAARALRAFLTPCVHFNAMSVEPTVQPHWDDISAYWGFYVCILICWAYGCGNDKEVDSTPFSYTTALKCVNDLSHQRPSQIHGRIGRYHARLVVGMGKRVLMKDCLGGRSILLSGAVNVLKRLDEQDGKAW</sequence>
<dbReference type="GO" id="GO:0000785">
    <property type="term" value="C:chromatin"/>
    <property type="evidence" value="ECO:0007669"/>
    <property type="project" value="TreeGrafter"/>
</dbReference>
<comment type="subcellular location">
    <subcellularLocation>
        <location evidence="1">Nucleus</location>
    </subcellularLocation>
</comment>
<dbReference type="Gene3D" id="3.30.160.60">
    <property type="entry name" value="Classic Zinc Finger"/>
    <property type="match status" value="2"/>
</dbReference>
<feature type="compositionally biased region" description="Polar residues" evidence="8">
    <location>
        <begin position="50"/>
        <end position="61"/>
    </location>
</feature>
<dbReference type="InterPro" id="IPR036236">
    <property type="entry name" value="Znf_C2H2_sf"/>
</dbReference>
<dbReference type="CDD" id="cd12148">
    <property type="entry name" value="fungal_TF_MHR"/>
    <property type="match status" value="1"/>
</dbReference>
<comment type="caution">
    <text evidence="10">The sequence shown here is derived from an EMBL/GenBank/DDBJ whole genome shotgun (WGS) entry which is preliminary data.</text>
</comment>
<feature type="compositionally biased region" description="Basic and acidic residues" evidence="8">
    <location>
        <begin position="8"/>
        <end position="17"/>
    </location>
</feature>
<dbReference type="PROSITE" id="PS50157">
    <property type="entry name" value="ZINC_FINGER_C2H2_2"/>
    <property type="match status" value="2"/>
</dbReference>
<evidence type="ECO:0000313" key="10">
    <source>
        <dbReference type="EMBL" id="KAK0389694.1"/>
    </source>
</evidence>
<feature type="compositionally biased region" description="Polar residues" evidence="8">
    <location>
        <begin position="277"/>
        <end position="293"/>
    </location>
</feature>
<dbReference type="SMART" id="SM00355">
    <property type="entry name" value="ZnF_C2H2"/>
    <property type="match status" value="2"/>
</dbReference>
<feature type="compositionally biased region" description="Low complexity" evidence="8">
    <location>
        <begin position="334"/>
        <end position="349"/>
    </location>
</feature>
<accession>A0AA39GNH9</accession>
<evidence type="ECO:0000256" key="3">
    <source>
        <dbReference type="ARBA" id="ARBA00022737"/>
    </source>
</evidence>
<dbReference type="Pfam" id="PF00096">
    <property type="entry name" value="zf-C2H2"/>
    <property type="match status" value="2"/>
</dbReference>